<protein>
    <submittedName>
        <fullName evidence="3">Uncharacterized protein</fullName>
    </submittedName>
</protein>
<evidence type="ECO:0000256" key="2">
    <source>
        <dbReference type="SAM" id="Phobius"/>
    </source>
</evidence>
<dbReference type="AlphaFoldDB" id="A0A6A5QQV9"/>
<feature type="transmembrane region" description="Helical" evidence="2">
    <location>
        <begin position="64"/>
        <end position="85"/>
    </location>
</feature>
<gene>
    <name evidence="3" type="ORF">BDU57DRAFT_259391</name>
</gene>
<evidence type="ECO:0000313" key="3">
    <source>
        <dbReference type="EMBL" id="KAF1917200.1"/>
    </source>
</evidence>
<reference evidence="3" key="1">
    <citation type="journal article" date="2020" name="Stud. Mycol.">
        <title>101 Dothideomycetes genomes: a test case for predicting lifestyles and emergence of pathogens.</title>
        <authorList>
            <person name="Haridas S."/>
            <person name="Albert R."/>
            <person name="Binder M."/>
            <person name="Bloem J."/>
            <person name="Labutti K."/>
            <person name="Salamov A."/>
            <person name="Andreopoulos B."/>
            <person name="Baker S."/>
            <person name="Barry K."/>
            <person name="Bills G."/>
            <person name="Bluhm B."/>
            <person name="Cannon C."/>
            <person name="Castanera R."/>
            <person name="Culley D."/>
            <person name="Daum C."/>
            <person name="Ezra D."/>
            <person name="Gonzalez J."/>
            <person name="Henrissat B."/>
            <person name="Kuo A."/>
            <person name="Liang C."/>
            <person name="Lipzen A."/>
            <person name="Lutzoni F."/>
            <person name="Magnuson J."/>
            <person name="Mondo S."/>
            <person name="Nolan M."/>
            <person name="Ohm R."/>
            <person name="Pangilinan J."/>
            <person name="Park H.-J."/>
            <person name="Ramirez L."/>
            <person name="Alfaro M."/>
            <person name="Sun H."/>
            <person name="Tritt A."/>
            <person name="Yoshinaga Y."/>
            <person name="Zwiers L.-H."/>
            <person name="Turgeon B."/>
            <person name="Goodwin S."/>
            <person name="Spatafora J."/>
            <person name="Crous P."/>
            <person name="Grigoriev I."/>
        </authorList>
    </citation>
    <scope>NUCLEOTIDE SEQUENCE</scope>
    <source>
        <strain evidence="3">HMLAC05119</strain>
    </source>
</reference>
<evidence type="ECO:0000313" key="4">
    <source>
        <dbReference type="Proteomes" id="UP000800096"/>
    </source>
</evidence>
<sequence>MLGFINRLLGRTKNTLPPFDFARNHFRRRKQWPPNLKTLTEKQQFRFERKFKRRVKMKAVSETWNRRVTVVIWSLISFVVVYGVLFHDFANDPMNPRPGEQPFVGLRRWMWDKLGGFYTHTEESIKGGERGSRREVDMPDARARGGPGGKDAEGRDPSVTGGGAASSR</sequence>
<keyword evidence="4" id="KW-1185">Reference proteome</keyword>
<feature type="region of interest" description="Disordered" evidence="1">
    <location>
        <begin position="122"/>
        <end position="168"/>
    </location>
</feature>
<dbReference type="Proteomes" id="UP000800096">
    <property type="component" value="Unassembled WGS sequence"/>
</dbReference>
<keyword evidence="2" id="KW-0472">Membrane</keyword>
<keyword evidence="2" id="KW-1133">Transmembrane helix</keyword>
<keyword evidence="2" id="KW-0812">Transmembrane</keyword>
<name>A0A6A5QQV9_AMPQU</name>
<evidence type="ECO:0000256" key="1">
    <source>
        <dbReference type="SAM" id="MobiDB-lite"/>
    </source>
</evidence>
<organism evidence="3 4">
    <name type="scientific">Ampelomyces quisqualis</name>
    <name type="common">Powdery mildew agent</name>
    <dbReference type="NCBI Taxonomy" id="50730"/>
    <lineage>
        <taxon>Eukaryota</taxon>
        <taxon>Fungi</taxon>
        <taxon>Dikarya</taxon>
        <taxon>Ascomycota</taxon>
        <taxon>Pezizomycotina</taxon>
        <taxon>Dothideomycetes</taxon>
        <taxon>Pleosporomycetidae</taxon>
        <taxon>Pleosporales</taxon>
        <taxon>Pleosporineae</taxon>
        <taxon>Phaeosphaeriaceae</taxon>
        <taxon>Ampelomyces</taxon>
    </lineage>
</organism>
<dbReference type="EMBL" id="ML979135">
    <property type="protein sequence ID" value="KAF1917200.1"/>
    <property type="molecule type" value="Genomic_DNA"/>
</dbReference>
<proteinExistence type="predicted"/>
<accession>A0A6A5QQV9</accession>
<feature type="compositionally biased region" description="Basic and acidic residues" evidence="1">
    <location>
        <begin position="122"/>
        <end position="143"/>
    </location>
</feature>
<dbReference type="OrthoDB" id="5278907at2759"/>